<reference evidence="3" key="1">
    <citation type="journal article" date="2019" name="Int. J. Syst. Evol. Microbiol.">
        <title>The Global Catalogue of Microorganisms (GCM) 10K type strain sequencing project: providing services to taxonomists for standard genome sequencing and annotation.</title>
        <authorList>
            <consortium name="The Broad Institute Genomics Platform"/>
            <consortium name="The Broad Institute Genome Sequencing Center for Infectious Disease"/>
            <person name="Wu L."/>
            <person name="Ma J."/>
        </authorList>
    </citation>
    <scope>NUCLEOTIDE SEQUENCE [LARGE SCALE GENOMIC DNA]</scope>
    <source>
        <strain evidence="3">JCM 16578</strain>
    </source>
</reference>
<dbReference type="InterPro" id="IPR021005">
    <property type="entry name" value="Znf_CGNR"/>
</dbReference>
<dbReference type="Pfam" id="PF11706">
    <property type="entry name" value="zf-CGNR"/>
    <property type="match status" value="1"/>
</dbReference>
<comment type="caution">
    <text evidence="2">The sequence shown here is derived from an EMBL/GenBank/DDBJ whole genome shotgun (WGS) entry which is preliminary data.</text>
</comment>
<evidence type="ECO:0000313" key="3">
    <source>
        <dbReference type="Proteomes" id="UP001501563"/>
    </source>
</evidence>
<dbReference type="RefSeq" id="WP_345547857.1">
    <property type="nucleotide sequence ID" value="NZ_BAAAZA010000006.1"/>
</dbReference>
<gene>
    <name evidence="2" type="ORF">GCM10022207_24520</name>
</gene>
<accession>A0ABP7JZ99</accession>
<keyword evidence="3" id="KW-1185">Reference proteome</keyword>
<name>A0ABP7JZ99_9ACTN</name>
<proteinExistence type="predicted"/>
<dbReference type="Gene3D" id="1.10.3300.10">
    <property type="entry name" value="Jann2411-like domain"/>
    <property type="match status" value="1"/>
</dbReference>
<evidence type="ECO:0000313" key="2">
    <source>
        <dbReference type="EMBL" id="GAA3859978.1"/>
    </source>
</evidence>
<dbReference type="Proteomes" id="UP001501563">
    <property type="component" value="Unassembled WGS sequence"/>
</dbReference>
<organism evidence="2 3">
    <name type="scientific">Streptomyces lannensis</name>
    <dbReference type="NCBI Taxonomy" id="766498"/>
    <lineage>
        <taxon>Bacteria</taxon>
        <taxon>Bacillati</taxon>
        <taxon>Actinomycetota</taxon>
        <taxon>Actinomycetes</taxon>
        <taxon>Kitasatosporales</taxon>
        <taxon>Streptomycetaceae</taxon>
        <taxon>Streptomyces</taxon>
    </lineage>
</organism>
<dbReference type="Pfam" id="PF07336">
    <property type="entry name" value="ABATE"/>
    <property type="match status" value="1"/>
</dbReference>
<dbReference type="PANTHER" id="PTHR35525:SF3">
    <property type="entry name" value="BLL6575 PROTEIN"/>
    <property type="match status" value="1"/>
</dbReference>
<protein>
    <submittedName>
        <fullName evidence="2">CGNR zinc finger domain-containing protein</fullName>
    </submittedName>
</protein>
<sequence length="194" mass="21980">MSRSATVRYAIDPAPDGLAFVQDLMNTVSAGKPRTRDLLTDPGEARAWVDQALAQWSRATRERIPHVELGPQDLEELRSFRDDLRRTAHHRRDDTLPPRRSVAVAMRLDGSGEVRPEPRGTGWRRVAAPALIEVFRAQRAGTWQRLKLCRNDRCGTAFFDRSRNNSGGWHDVRVCGNAANLRAYRARRRAQNAS</sequence>
<dbReference type="EMBL" id="BAAAZA010000006">
    <property type="protein sequence ID" value="GAA3859978.1"/>
    <property type="molecule type" value="Genomic_DNA"/>
</dbReference>
<dbReference type="PANTHER" id="PTHR35525">
    <property type="entry name" value="BLL6575 PROTEIN"/>
    <property type="match status" value="1"/>
</dbReference>
<feature type="domain" description="Zinc finger CGNR" evidence="1">
    <location>
        <begin position="145"/>
        <end position="188"/>
    </location>
</feature>
<dbReference type="InterPro" id="IPR010852">
    <property type="entry name" value="ABATE"/>
</dbReference>
<dbReference type="SUPFAM" id="SSF160904">
    <property type="entry name" value="Jann2411-like"/>
    <property type="match status" value="1"/>
</dbReference>
<dbReference type="InterPro" id="IPR023286">
    <property type="entry name" value="ABATE_dom_sf"/>
</dbReference>
<evidence type="ECO:0000259" key="1">
    <source>
        <dbReference type="Pfam" id="PF11706"/>
    </source>
</evidence>